<dbReference type="EMBL" id="JACYTR010000027">
    <property type="protein sequence ID" value="MBD8526630.1"/>
    <property type="molecule type" value="Genomic_DNA"/>
</dbReference>
<dbReference type="Proteomes" id="UP000613768">
    <property type="component" value="Unassembled WGS sequence"/>
</dbReference>
<evidence type="ECO:0000313" key="1">
    <source>
        <dbReference type="EMBL" id="MBD8526630.1"/>
    </source>
</evidence>
<dbReference type="SUPFAM" id="SSF63825">
    <property type="entry name" value="YWTD domain"/>
    <property type="match status" value="1"/>
</dbReference>
<gene>
    <name evidence="1" type="ORF">IFO71_12870</name>
</gene>
<accession>A0AAW3ZNY0</accession>
<proteinExistence type="predicted"/>
<dbReference type="AlphaFoldDB" id="A0AAW3ZNY0"/>
<name>A0AAW3ZNY0_9GAMM</name>
<keyword evidence="2" id="KW-1185">Reference proteome</keyword>
<sequence>MALLLLSSQLAAEPMAYGVGFRDLYRLDLGSGQFTLIGPVGYNDIEGLALDSGGQLLGAVDASAGSGGVATDFLIRINSATGQGNLIGQLSGLAGLGPEGQLDYGLAFTCDNRLWLSSETGELWEVNRGNAEVRRVGSTGAALSGLAGRGEQLYGVSVGNNAGLYRIDRDSAAATLVGALGVGGPNENVGLDFDASGVLWAVLDPRDASRPTRVARVDLQTGAATVVSTINHDVGMKGLAIAPVAPCSTTPGGQAAAPEAVPVAAPWVLWLIGVVTVAVGARRLRQTS</sequence>
<organism evidence="1 2">
    <name type="scientific">Pseudomarimonas arenosa</name>
    <dbReference type="NCBI Taxonomy" id="2774145"/>
    <lineage>
        <taxon>Bacteria</taxon>
        <taxon>Pseudomonadati</taxon>
        <taxon>Pseudomonadota</taxon>
        <taxon>Gammaproteobacteria</taxon>
        <taxon>Lysobacterales</taxon>
        <taxon>Lysobacteraceae</taxon>
        <taxon>Pseudomarimonas</taxon>
    </lineage>
</organism>
<reference evidence="1 2" key="1">
    <citation type="submission" date="2020-09" db="EMBL/GenBank/DDBJ databases">
        <title>Pseudoxanthomonas sp. CAU 1598 isolated from sand of Yaerae Beach.</title>
        <authorList>
            <person name="Kim W."/>
        </authorList>
    </citation>
    <scope>NUCLEOTIDE SEQUENCE [LARGE SCALE GENOMIC DNA]</scope>
    <source>
        <strain evidence="1 2">CAU 1598</strain>
    </source>
</reference>
<dbReference type="RefSeq" id="WP_192030051.1">
    <property type="nucleotide sequence ID" value="NZ_JACYTR010000027.1"/>
</dbReference>
<comment type="caution">
    <text evidence="1">The sequence shown here is derived from an EMBL/GenBank/DDBJ whole genome shotgun (WGS) entry which is preliminary data.</text>
</comment>
<protein>
    <submittedName>
        <fullName evidence="1">Uncharacterized protein</fullName>
    </submittedName>
</protein>
<evidence type="ECO:0000313" key="2">
    <source>
        <dbReference type="Proteomes" id="UP000613768"/>
    </source>
</evidence>